<dbReference type="SUPFAM" id="SSF51695">
    <property type="entry name" value="PLC-like phosphodiesterases"/>
    <property type="match status" value="1"/>
</dbReference>
<dbReference type="Gene3D" id="3.20.20.190">
    <property type="entry name" value="Phosphatidylinositol (PI) phosphodiesterase"/>
    <property type="match status" value="1"/>
</dbReference>
<name>B0DRU1_LACBS</name>
<gene>
    <name evidence="1" type="ORF">LACBIDRAFT_308204</name>
</gene>
<dbReference type="OrthoDB" id="7984201at2759"/>
<dbReference type="GO" id="GO:0006629">
    <property type="term" value="P:lipid metabolic process"/>
    <property type="evidence" value="ECO:0007669"/>
    <property type="project" value="InterPro"/>
</dbReference>
<dbReference type="STRING" id="486041.B0DRU1"/>
<evidence type="ECO:0000313" key="2">
    <source>
        <dbReference type="Proteomes" id="UP000001194"/>
    </source>
</evidence>
<dbReference type="GO" id="GO:0008081">
    <property type="term" value="F:phosphoric diester hydrolase activity"/>
    <property type="evidence" value="ECO:0007669"/>
    <property type="project" value="InterPro"/>
</dbReference>
<accession>B0DRU1</accession>
<dbReference type="Proteomes" id="UP000001194">
    <property type="component" value="Unassembled WGS sequence"/>
</dbReference>
<dbReference type="GeneID" id="6082259"/>
<dbReference type="InParanoid" id="B0DRU1"/>
<sequence>MHRHPWKSVCCCMSNSTKTSKLHRKFQKYLFNGGSVANYLKKVKTFLDANPNEVLTLLFTNPEGLSVKDLWKPAFDNSSITPLIYIPPTIPLKQSDWPTLGVMIDSGKRVLSSYC</sequence>
<proteinExistence type="predicted"/>
<dbReference type="RefSeq" id="XP_001886634.1">
    <property type="nucleotide sequence ID" value="XM_001886599.1"/>
</dbReference>
<dbReference type="InterPro" id="IPR017946">
    <property type="entry name" value="PLC-like_Pdiesterase_TIM-brl"/>
</dbReference>
<dbReference type="KEGG" id="lbc:LACBIDRAFT_308204"/>
<organism evidence="2">
    <name type="scientific">Laccaria bicolor (strain S238N-H82 / ATCC MYA-4686)</name>
    <name type="common">Bicoloured deceiver</name>
    <name type="synonym">Laccaria laccata var. bicolor</name>
    <dbReference type="NCBI Taxonomy" id="486041"/>
    <lineage>
        <taxon>Eukaryota</taxon>
        <taxon>Fungi</taxon>
        <taxon>Dikarya</taxon>
        <taxon>Basidiomycota</taxon>
        <taxon>Agaricomycotina</taxon>
        <taxon>Agaricomycetes</taxon>
        <taxon>Agaricomycetidae</taxon>
        <taxon>Agaricales</taxon>
        <taxon>Agaricineae</taxon>
        <taxon>Hydnangiaceae</taxon>
        <taxon>Laccaria</taxon>
    </lineage>
</organism>
<keyword evidence="2" id="KW-1185">Reference proteome</keyword>
<evidence type="ECO:0000313" key="1">
    <source>
        <dbReference type="EMBL" id="EDR02590.1"/>
    </source>
</evidence>
<protein>
    <submittedName>
        <fullName evidence="1">Predicted protein</fullName>
    </submittedName>
</protein>
<dbReference type="AlphaFoldDB" id="B0DRU1"/>
<dbReference type="HOGENOM" id="CLU_2109463_0_0_1"/>
<dbReference type="Pfam" id="PF26146">
    <property type="entry name" value="PI-PLC_X"/>
    <property type="match status" value="1"/>
</dbReference>
<reference evidence="1 2" key="1">
    <citation type="journal article" date="2008" name="Nature">
        <title>The genome of Laccaria bicolor provides insights into mycorrhizal symbiosis.</title>
        <authorList>
            <person name="Martin F."/>
            <person name="Aerts A."/>
            <person name="Ahren D."/>
            <person name="Brun A."/>
            <person name="Danchin E.G.J."/>
            <person name="Duchaussoy F."/>
            <person name="Gibon J."/>
            <person name="Kohler A."/>
            <person name="Lindquist E."/>
            <person name="Pereda V."/>
            <person name="Salamov A."/>
            <person name="Shapiro H.J."/>
            <person name="Wuyts J."/>
            <person name="Blaudez D."/>
            <person name="Buee M."/>
            <person name="Brokstein P."/>
            <person name="Canbaeck B."/>
            <person name="Cohen D."/>
            <person name="Courty P.E."/>
            <person name="Coutinho P.M."/>
            <person name="Delaruelle C."/>
            <person name="Detter J.C."/>
            <person name="Deveau A."/>
            <person name="DiFazio S."/>
            <person name="Duplessis S."/>
            <person name="Fraissinet-Tachet L."/>
            <person name="Lucic E."/>
            <person name="Frey-Klett P."/>
            <person name="Fourrey C."/>
            <person name="Feussner I."/>
            <person name="Gay G."/>
            <person name="Grimwood J."/>
            <person name="Hoegger P.J."/>
            <person name="Jain P."/>
            <person name="Kilaru S."/>
            <person name="Labbe J."/>
            <person name="Lin Y.C."/>
            <person name="Legue V."/>
            <person name="Le Tacon F."/>
            <person name="Marmeisse R."/>
            <person name="Melayah D."/>
            <person name="Montanini B."/>
            <person name="Muratet M."/>
            <person name="Nehls U."/>
            <person name="Niculita-Hirzel H."/>
            <person name="Oudot-Le Secq M.P."/>
            <person name="Peter M."/>
            <person name="Quesneville H."/>
            <person name="Rajashekar B."/>
            <person name="Reich M."/>
            <person name="Rouhier N."/>
            <person name="Schmutz J."/>
            <person name="Yin T."/>
            <person name="Chalot M."/>
            <person name="Henrissat B."/>
            <person name="Kuees U."/>
            <person name="Lucas S."/>
            <person name="Van de Peer Y."/>
            <person name="Podila G.K."/>
            <person name="Polle A."/>
            <person name="Pukkila P.J."/>
            <person name="Richardson P.M."/>
            <person name="Rouze P."/>
            <person name="Sanders I.R."/>
            <person name="Stajich J.E."/>
            <person name="Tunlid A."/>
            <person name="Tuskan G."/>
            <person name="Grigoriev I.V."/>
        </authorList>
    </citation>
    <scope>NUCLEOTIDE SEQUENCE [LARGE SCALE GENOMIC DNA]</scope>
    <source>
        <strain evidence="2">S238N-H82 / ATCC MYA-4686</strain>
    </source>
</reference>
<dbReference type="EMBL" id="DS547129">
    <property type="protein sequence ID" value="EDR02590.1"/>
    <property type="molecule type" value="Genomic_DNA"/>
</dbReference>